<dbReference type="SUPFAM" id="SSF49899">
    <property type="entry name" value="Concanavalin A-like lectins/glucanases"/>
    <property type="match status" value="2"/>
</dbReference>
<reference evidence="4" key="1">
    <citation type="submission" date="2020-09" db="EMBL/GenBank/DDBJ databases">
        <title>A novel bacterium of genus Paenibacillus, isolated from South China Sea.</title>
        <authorList>
            <person name="Huang H."/>
            <person name="Mo K."/>
            <person name="Hu Y."/>
        </authorList>
    </citation>
    <scope>NUCLEOTIDE SEQUENCE</scope>
    <source>
        <strain evidence="4">IB182363</strain>
    </source>
</reference>
<dbReference type="InterPro" id="IPR036278">
    <property type="entry name" value="Sialidase_sf"/>
</dbReference>
<evidence type="ECO:0000313" key="4">
    <source>
        <dbReference type="EMBL" id="MBD2865794.1"/>
    </source>
</evidence>
<sequence length="819" mass="89472">MKDRTADYANMLVSEVNEMKASTRIFLSSPSLLRLDDGSLLVSHDYSGPNSPHRKTSVYRSTDNGRTWEHLVMLDGIYWASLFAHAGSVYLLGTSGPLESIVIRKSDDRGTSWTTADDASSGLLFPGGSTGSSAYHTAPTPVLRANGRLYKAFESNKPYVWPQNFKALVISAPEHADLLDAASWTKTNELAFNPAWLPPAWSASRPGWLEGNMVQAPNGDILNVIRLNSEPVVDKAAVIHLSSDNASISFDPAEGFIDFPGGMHKFTIRYDAESQLYAALVNDNSYPFAVQQRNRLSLYTSSDLLHWNFAKLLIRDDSQLPVPYSIAKVGFQYADWHWDGDDIIFVARTSYDGADTYHNANRITFHRLKNARYALDLPHGYWKFDDITGTAATDSSTYEAHGTVQGAAWTDGYRNGGLHFDGLDDHVLLPDTLVTNLQGAPAVTIAGWFRNDSLPPPGQTGNWLLGVPVGQTSAGAEVWMVGNRIRVGGRSTPNEDYKYADFPFSISGEWHHAAGVIDYEHNVIRLYLDGIEQKPLSGKTPVFGSRSFAPQTPGYASTIGSSPFGGGFFAGALDEMSIYGRALDPREIRHLVYDGLAGYWPLDGAATGLHSDLSRFGNDAKRMGGAGIPGYPERGVRLDGVMDYAALGYKPSAGLNGAPAITIAGWFRDGNVADSNPKWLFGTRIHGATAGAEMTLTATAIRVAGRSDSADSFQTKSFPYVRDSEWHHAVGILDFAGNAIRLYVDGVELSPSDGGSVSFRSRAYKRLVPSQADSIGRSPGDNGYFGGELGHFFVFGKTLSLKEIELMYQTQKRRFYEVP</sequence>
<evidence type="ECO:0000256" key="2">
    <source>
        <dbReference type="ARBA" id="ARBA00023157"/>
    </source>
</evidence>
<dbReference type="AlphaFoldDB" id="A0A927CE43"/>
<dbReference type="SMART" id="SM00560">
    <property type="entry name" value="LamGL"/>
    <property type="match status" value="1"/>
</dbReference>
<proteinExistence type="predicted"/>
<dbReference type="Pfam" id="PF13385">
    <property type="entry name" value="Laminin_G_3"/>
    <property type="match status" value="2"/>
</dbReference>
<dbReference type="EMBL" id="JACXJA010000047">
    <property type="protein sequence ID" value="MBD2865794.1"/>
    <property type="molecule type" value="Genomic_DNA"/>
</dbReference>
<protein>
    <recommendedName>
        <fullName evidence="3">LamG-like jellyroll fold domain-containing protein</fullName>
    </recommendedName>
</protein>
<comment type="caution">
    <text evidence="4">The sequence shown here is derived from an EMBL/GenBank/DDBJ whole genome shotgun (WGS) entry which is preliminary data.</text>
</comment>
<keyword evidence="2" id="KW-1015">Disulfide bond</keyword>
<accession>A0A927CE43</accession>
<dbReference type="Proteomes" id="UP000639396">
    <property type="component" value="Unassembled WGS sequence"/>
</dbReference>
<organism evidence="4 5">
    <name type="scientific">Paenibacillus oceani</name>
    <dbReference type="NCBI Taxonomy" id="2772510"/>
    <lineage>
        <taxon>Bacteria</taxon>
        <taxon>Bacillati</taxon>
        <taxon>Bacillota</taxon>
        <taxon>Bacilli</taxon>
        <taxon>Bacillales</taxon>
        <taxon>Paenibacillaceae</taxon>
        <taxon>Paenibacillus</taxon>
    </lineage>
</organism>
<keyword evidence="1" id="KW-0732">Signal</keyword>
<dbReference type="RefSeq" id="WP_190931414.1">
    <property type="nucleotide sequence ID" value="NZ_JACXJA010000047.1"/>
</dbReference>
<name>A0A927CE43_9BACL</name>
<dbReference type="CDD" id="cd15482">
    <property type="entry name" value="Sialidase_non-viral"/>
    <property type="match status" value="1"/>
</dbReference>
<feature type="domain" description="LamG-like jellyroll fold" evidence="3">
    <location>
        <begin position="441"/>
        <end position="586"/>
    </location>
</feature>
<keyword evidence="5" id="KW-1185">Reference proteome</keyword>
<evidence type="ECO:0000256" key="1">
    <source>
        <dbReference type="ARBA" id="ARBA00022729"/>
    </source>
</evidence>
<evidence type="ECO:0000313" key="5">
    <source>
        <dbReference type="Proteomes" id="UP000639396"/>
    </source>
</evidence>
<dbReference type="Gene3D" id="2.120.10.10">
    <property type="match status" value="1"/>
</dbReference>
<gene>
    <name evidence="4" type="ORF">IDH45_27815</name>
</gene>
<dbReference type="Gene3D" id="2.60.120.200">
    <property type="match status" value="2"/>
</dbReference>
<dbReference type="InterPro" id="IPR013320">
    <property type="entry name" value="ConA-like_dom_sf"/>
</dbReference>
<dbReference type="InterPro" id="IPR006558">
    <property type="entry name" value="LamG-like"/>
</dbReference>
<dbReference type="SUPFAM" id="SSF50939">
    <property type="entry name" value="Sialidases"/>
    <property type="match status" value="1"/>
</dbReference>
<evidence type="ECO:0000259" key="3">
    <source>
        <dbReference type="SMART" id="SM00560"/>
    </source>
</evidence>